<feature type="compositionally biased region" description="Polar residues" evidence="12">
    <location>
        <begin position="77"/>
        <end position="86"/>
    </location>
</feature>
<dbReference type="Gene3D" id="3.30.40.10">
    <property type="entry name" value="Zinc/RING finger domain, C3HC4 (zinc finger)"/>
    <property type="match status" value="1"/>
</dbReference>
<evidence type="ECO:0000256" key="3">
    <source>
        <dbReference type="ARBA" id="ARBA00004496"/>
    </source>
</evidence>
<dbReference type="PANTHER" id="PTHR13931:SF2">
    <property type="entry name" value="UBIQUITIN CONJUGATION FACTOR E4 B"/>
    <property type="match status" value="1"/>
</dbReference>
<evidence type="ECO:0000256" key="7">
    <source>
        <dbReference type="ARBA" id="ARBA00022679"/>
    </source>
</evidence>
<dbReference type="Pfam" id="PF10408">
    <property type="entry name" value="Ufd2P_core"/>
    <property type="match status" value="1"/>
</dbReference>
<evidence type="ECO:0000256" key="11">
    <source>
        <dbReference type="SAM" id="Coils"/>
    </source>
</evidence>
<keyword evidence="9" id="KW-0413">Isomerase</keyword>
<feature type="coiled-coil region" evidence="11">
    <location>
        <begin position="554"/>
        <end position="581"/>
    </location>
</feature>
<proteinExistence type="inferred from homology"/>
<evidence type="ECO:0000256" key="8">
    <source>
        <dbReference type="ARBA" id="ARBA00022786"/>
    </source>
</evidence>
<evidence type="ECO:0000256" key="6">
    <source>
        <dbReference type="ARBA" id="ARBA00022490"/>
    </source>
</evidence>
<feature type="compositionally biased region" description="Low complexity" evidence="12">
    <location>
        <begin position="26"/>
        <end position="64"/>
    </location>
</feature>
<dbReference type="InterPro" id="IPR019474">
    <property type="entry name" value="Ub_conjug_fac_E4_core"/>
</dbReference>
<dbReference type="AlphaFoldDB" id="A0A9W8NBB4"/>
<name>A0A9W8NBB4_9PEZI</name>
<sequence>MDPNEQPEPTLPPAEQMRQRRLAKLASLNSTPASPTPASESNTPAPASQTSPNLSPSPSNQSQQIRITPKPAPPGSPASNPFTQLATKKAEPEAMETGSSGNVRTAKRPTTTVDAHPSEALPVKKAHAATVGESLEDWTDRVLGDVFLVTLDEKRKTDVRGTALTYLPELRVELEQSGEPVKLSTSSIDVALLEAAKHWPKDKALLDYLLPCWKRVMRATRPARRPSPEKEAVLHEAKRLCMSNCVFALTMPELFGRDNNPAHDSLVPYLLRNHDNEDGVCLDFFTEAVSRIPEDDTIAPIFTEALVTMSGQLAKMTMNDNYKPYINCLVNYSRFYPLLDALAQHPKFQVQPRPDASKEELAKATETDTILGPFFRISPLQTEVTKTYFANPRTIDPGHVKSSQGALQMTLKAHQGDLIGIINAFVRASPTAKNSTLDWFAFGLNSNHKRRALQVKATDVASDGFMVNVTAVLDKLCEPFMDATFSKINKIDLDYLRRTPRVDMSDETKLNADQATSDAFYNNKVEGSSNFISEVFFLTLAAHHYGLGATNSKLKDLDKDIKYVEKVLKQMEEELPKVQNDPHRTALVKQHIQTAVNTVEKYLALKHAIQAVVLDEGMQTLSLQFMRYVAVWLLRTASQTDYKPGKQISLPLSADRPPAFSCLPEYALQDVVENFKFVFRFLPNILMSAIGDEIITLCITFLRSSEYIKNPYLKSSLVTLLFAGTWPLYHLSRGVLGDSLMSSKFANEHLLHSLMKFYIECEHSGVSSAFYDKFNIRYEIFQVIKTIWPNNVYKEKLSRESRVNRQFFVQFVNLLLNDATYLLDEALTKLVKIHDYQKQLQNQGLSPEELEKIRTDLEQAEQQCQSWMQLVNDTMGMMKLFTETLRDSFTMPEIVVRLAGMLNYNLESLVGPKRGQLKVEDAKKYHFDPKTLLSDFIDVYLNLGAKLDFVKAVAADGRSYKPANFEAAARLLQHTLGKPPEMVSAWNDLRKRIAEAKDELDQAELDLGDIPPEFEDPIMGDLMTDPVILPSRHIMDRSTIVQQLLSTPKDPFSNVQMTIDDVVPADDLRKQIEAWKAERIASARAKAKSSSDLMDTSSG</sequence>
<dbReference type="SUPFAM" id="SSF57850">
    <property type="entry name" value="RING/U-box"/>
    <property type="match status" value="1"/>
</dbReference>
<evidence type="ECO:0000256" key="5">
    <source>
        <dbReference type="ARBA" id="ARBA00007434"/>
    </source>
</evidence>
<evidence type="ECO:0000259" key="13">
    <source>
        <dbReference type="PROSITE" id="PS51698"/>
    </source>
</evidence>
<dbReference type="GO" id="GO:0005737">
    <property type="term" value="C:cytoplasm"/>
    <property type="evidence" value="ECO:0007669"/>
    <property type="project" value="UniProtKB-SubCell"/>
</dbReference>
<dbReference type="GO" id="GO:0003755">
    <property type="term" value="F:peptidyl-prolyl cis-trans isomerase activity"/>
    <property type="evidence" value="ECO:0007669"/>
    <property type="project" value="UniProtKB-KW"/>
</dbReference>
<dbReference type="GO" id="GO:0000151">
    <property type="term" value="C:ubiquitin ligase complex"/>
    <property type="evidence" value="ECO:0007669"/>
    <property type="project" value="InterPro"/>
</dbReference>
<keyword evidence="11" id="KW-0175">Coiled coil</keyword>
<gene>
    <name evidence="14" type="ORF">NPX13_g6727</name>
</gene>
<dbReference type="GO" id="GO:0006511">
    <property type="term" value="P:ubiquitin-dependent protein catabolic process"/>
    <property type="evidence" value="ECO:0007669"/>
    <property type="project" value="InterPro"/>
</dbReference>
<comment type="catalytic activity">
    <reaction evidence="1">
        <text>S-ubiquitinyl-[E2 ubiquitin-conjugating enzyme]-L-cysteine + [acceptor protein]-L-lysine = [E2 ubiquitin-conjugating enzyme]-L-cysteine + N(6)-ubiquitinyl-[acceptor protein]-L-lysine.</text>
        <dbReference type="EC" id="2.3.2.27"/>
    </reaction>
</comment>
<organism evidence="14 15">
    <name type="scientific">Xylaria arbuscula</name>
    <dbReference type="NCBI Taxonomy" id="114810"/>
    <lineage>
        <taxon>Eukaryota</taxon>
        <taxon>Fungi</taxon>
        <taxon>Dikarya</taxon>
        <taxon>Ascomycota</taxon>
        <taxon>Pezizomycotina</taxon>
        <taxon>Sordariomycetes</taxon>
        <taxon>Xylariomycetidae</taxon>
        <taxon>Xylariales</taxon>
        <taxon>Xylariaceae</taxon>
        <taxon>Xylaria</taxon>
    </lineage>
</organism>
<dbReference type="InterPro" id="IPR045132">
    <property type="entry name" value="UBE4"/>
</dbReference>
<evidence type="ECO:0000256" key="2">
    <source>
        <dbReference type="ARBA" id="ARBA00004123"/>
    </source>
</evidence>
<comment type="pathway">
    <text evidence="4">Protein modification; protein ubiquitination.</text>
</comment>
<comment type="subcellular location">
    <subcellularLocation>
        <location evidence="3">Cytoplasm</location>
    </subcellularLocation>
    <subcellularLocation>
        <location evidence="2">Nucleus</location>
    </subcellularLocation>
</comment>
<comment type="caution">
    <text evidence="14">The sequence shown here is derived from an EMBL/GenBank/DDBJ whole genome shotgun (WGS) entry which is preliminary data.</text>
</comment>
<keyword evidence="8" id="KW-0833">Ubl conjugation pathway</keyword>
<keyword evidence="15" id="KW-1185">Reference proteome</keyword>
<evidence type="ECO:0000256" key="12">
    <source>
        <dbReference type="SAM" id="MobiDB-lite"/>
    </source>
</evidence>
<dbReference type="PROSITE" id="PS51698">
    <property type="entry name" value="U_BOX"/>
    <property type="match status" value="1"/>
</dbReference>
<dbReference type="PANTHER" id="PTHR13931">
    <property type="entry name" value="UBIQUITINATION FACTOR E4"/>
    <property type="match status" value="1"/>
</dbReference>
<accession>A0A9W8NBB4</accession>
<evidence type="ECO:0000256" key="4">
    <source>
        <dbReference type="ARBA" id="ARBA00004906"/>
    </source>
</evidence>
<dbReference type="GO" id="GO:0000209">
    <property type="term" value="P:protein polyubiquitination"/>
    <property type="evidence" value="ECO:0007669"/>
    <property type="project" value="TreeGrafter"/>
</dbReference>
<feature type="domain" description="U-box" evidence="13">
    <location>
        <begin position="1009"/>
        <end position="1082"/>
    </location>
</feature>
<dbReference type="Proteomes" id="UP001148614">
    <property type="component" value="Unassembled WGS sequence"/>
</dbReference>
<dbReference type="InterPro" id="IPR003613">
    <property type="entry name" value="Ubox_domain"/>
</dbReference>
<evidence type="ECO:0000256" key="1">
    <source>
        <dbReference type="ARBA" id="ARBA00000900"/>
    </source>
</evidence>
<evidence type="ECO:0000313" key="14">
    <source>
        <dbReference type="EMBL" id="KAJ3567543.1"/>
    </source>
</evidence>
<dbReference type="FunFam" id="3.30.40.10:FF:000055">
    <property type="entry name" value="Ubiquitin conjugation factor e4 a"/>
    <property type="match status" value="1"/>
</dbReference>
<dbReference type="EMBL" id="JANPWZ010001228">
    <property type="protein sequence ID" value="KAJ3567543.1"/>
    <property type="molecule type" value="Genomic_DNA"/>
</dbReference>
<dbReference type="Pfam" id="PF04564">
    <property type="entry name" value="U-box"/>
    <property type="match status" value="1"/>
</dbReference>
<dbReference type="GO" id="GO:0036503">
    <property type="term" value="P:ERAD pathway"/>
    <property type="evidence" value="ECO:0007669"/>
    <property type="project" value="InterPro"/>
</dbReference>
<comment type="similarity">
    <text evidence="5">Belongs to the ubiquitin conjugation factor E4 family.</text>
</comment>
<keyword evidence="9" id="KW-0697">Rotamase</keyword>
<keyword evidence="10" id="KW-0539">Nucleus</keyword>
<evidence type="ECO:0000256" key="9">
    <source>
        <dbReference type="ARBA" id="ARBA00023110"/>
    </source>
</evidence>
<dbReference type="GO" id="GO:0034450">
    <property type="term" value="F:ubiquitin-ubiquitin ligase activity"/>
    <property type="evidence" value="ECO:0007669"/>
    <property type="project" value="InterPro"/>
</dbReference>
<dbReference type="VEuPathDB" id="FungiDB:F4678DRAFT_434477"/>
<evidence type="ECO:0000256" key="10">
    <source>
        <dbReference type="ARBA" id="ARBA00023242"/>
    </source>
</evidence>
<feature type="region of interest" description="Disordered" evidence="12">
    <location>
        <begin position="1"/>
        <end position="114"/>
    </location>
</feature>
<keyword evidence="7" id="KW-0808">Transferase</keyword>
<protein>
    <recommendedName>
        <fullName evidence="13">U-box domain-containing protein</fullName>
    </recommendedName>
</protein>
<keyword evidence="6" id="KW-0963">Cytoplasm</keyword>
<dbReference type="GO" id="GO:0005634">
    <property type="term" value="C:nucleus"/>
    <property type="evidence" value="ECO:0007669"/>
    <property type="project" value="UniProtKB-SubCell"/>
</dbReference>
<feature type="compositionally biased region" description="Polar residues" evidence="12">
    <location>
        <begin position="97"/>
        <end position="113"/>
    </location>
</feature>
<dbReference type="SMART" id="SM00504">
    <property type="entry name" value="Ubox"/>
    <property type="match status" value="1"/>
</dbReference>
<reference evidence="14" key="1">
    <citation type="submission" date="2022-07" db="EMBL/GenBank/DDBJ databases">
        <title>Genome Sequence of Xylaria arbuscula.</title>
        <authorList>
            <person name="Buettner E."/>
        </authorList>
    </citation>
    <scope>NUCLEOTIDE SEQUENCE</scope>
    <source>
        <strain evidence="14">VT107</strain>
    </source>
</reference>
<evidence type="ECO:0000313" key="15">
    <source>
        <dbReference type="Proteomes" id="UP001148614"/>
    </source>
</evidence>
<dbReference type="InterPro" id="IPR013083">
    <property type="entry name" value="Znf_RING/FYVE/PHD"/>
</dbReference>